<name>A0ACB8REL6_9AGAM</name>
<reference evidence="1" key="2">
    <citation type="journal article" date="2022" name="New Phytol.">
        <title>Evolutionary transition to the ectomycorrhizal habit in the genomes of a hyperdiverse lineage of mushroom-forming fungi.</title>
        <authorList>
            <person name="Looney B."/>
            <person name="Miyauchi S."/>
            <person name="Morin E."/>
            <person name="Drula E."/>
            <person name="Courty P.E."/>
            <person name="Kohler A."/>
            <person name="Kuo A."/>
            <person name="LaButti K."/>
            <person name="Pangilinan J."/>
            <person name="Lipzen A."/>
            <person name="Riley R."/>
            <person name="Andreopoulos W."/>
            <person name="He G."/>
            <person name="Johnson J."/>
            <person name="Nolan M."/>
            <person name="Tritt A."/>
            <person name="Barry K.W."/>
            <person name="Grigoriev I.V."/>
            <person name="Nagy L.G."/>
            <person name="Hibbett D."/>
            <person name="Henrissat B."/>
            <person name="Matheny P.B."/>
            <person name="Labbe J."/>
            <person name="Martin F.M."/>
        </authorList>
    </citation>
    <scope>NUCLEOTIDE SEQUENCE</scope>
    <source>
        <strain evidence="1">FP105234-sp</strain>
    </source>
</reference>
<accession>A0ACB8REL6</accession>
<dbReference type="EMBL" id="MU276065">
    <property type="protein sequence ID" value="KAI0042457.1"/>
    <property type="molecule type" value="Genomic_DNA"/>
</dbReference>
<reference evidence="1" key="1">
    <citation type="submission" date="2021-02" db="EMBL/GenBank/DDBJ databases">
        <authorList>
            <consortium name="DOE Joint Genome Institute"/>
            <person name="Ahrendt S."/>
            <person name="Looney B.P."/>
            <person name="Miyauchi S."/>
            <person name="Morin E."/>
            <person name="Drula E."/>
            <person name="Courty P.E."/>
            <person name="Chicoki N."/>
            <person name="Fauchery L."/>
            <person name="Kohler A."/>
            <person name="Kuo A."/>
            <person name="Labutti K."/>
            <person name="Pangilinan J."/>
            <person name="Lipzen A."/>
            <person name="Riley R."/>
            <person name="Andreopoulos W."/>
            <person name="He G."/>
            <person name="Johnson J."/>
            <person name="Barry K.W."/>
            <person name="Grigoriev I.V."/>
            <person name="Nagy L."/>
            <person name="Hibbett D."/>
            <person name="Henrissat B."/>
            <person name="Matheny P.B."/>
            <person name="Labbe J."/>
            <person name="Martin F."/>
        </authorList>
    </citation>
    <scope>NUCLEOTIDE SEQUENCE</scope>
    <source>
        <strain evidence="1">FP105234-sp</strain>
    </source>
</reference>
<evidence type="ECO:0000313" key="2">
    <source>
        <dbReference type="Proteomes" id="UP000814033"/>
    </source>
</evidence>
<dbReference type="Proteomes" id="UP000814033">
    <property type="component" value="Unassembled WGS sequence"/>
</dbReference>
<gene>
    <name evidence="1" type="ORF">FA95DRAFT_1500072</name>
</gene>
<comment type="caution">
    <text evidence="1">The sequence shown here is derived from an EMBL/GenBank/DDBJ whole genome shotgun (WGS) entry which is preliminary data.</text>
</comment>
<proteinExistence type="predicted"/>
<evidence type="ECO:0000313" key="1">
    <source>
        <dbReference type="EMBL" id="KAI0042457.1"/>
    </source>
</evidence>
<sequence>MLDLGDLDYLEALINSKPSFFLDKLQKKLATVQQVHASLPTITCMLHSLALNHKRVLRALT</sequence>
<keyword evidence="2" id="KW-1185">Reference proteome</keyword>
<protein>
    <submittedName>
        <fullName evidence="1">Uncharacterized protein</fullName>
    </submittedName>
</protein>
<organism evidence="1 2">
    <name type="scientific">Auriscalpium vulgare</name>
    <dbReference type="NCBI Taxonomy" id="40419"/>
    <lineage>
        <taxon>Eukaryota</taxon>
        <taxon>Fungi</taxon>
        <taxon>Dikarya</taxon>
        <taxon>Basidiomycota</taxon>
        <taxon>Agaricomycotina</taxon>
        <taxon>Agaricomycetes</taxon>
        <taxon>Russulales</taxon>
        <taxon>Auriscalpiaceae</taxon>
        <taxon>Auriscalpium</taxon>
    </lineage>
</organism>